<dbReference type="EMBL" id="CAJJDP010000096">
    <property type="protein sequence ID" value="CAD8190488.1"/>
    <property type="molecule type" value="Genomic_DNA"/>
</dbReference>
<gene>
    <name evidence="1" type="ORF">POCTA_138.1.T0970169</name>
</gene>
<proteinExistence type="predicted"/>
<reference evidence="1" key="1">
    <citation type="submission" date="2021-01" db="EMBL/GenBank/DDBJ databases">
        <authorList>
            <consortium name="Genoscope - CEA"/>
            <person name="William W."/>
        </authorList>
    </citation>
    <scope>NUCLEOTIDE SEQUENCE</scope>
</reference>
<evidence type="ECO:0000313" key="1">
    <source>
        <dbReference type="EMBL" id="CAD8190488.1"/>
    </source>
</evidence>
<dbReference type="OrthoDB" id="10347213at2759"/>
<dbReference type="AlphaFoldDB" id="A0A8S1WKI3"/>
<dbReference type="OMA" id="KEDRFQN"/>
<accession>A0A8S1WKI3</accession>
<sequence length="162" mass="19019">MAKLNMPPSAWSPEARALAKCLEVLDSLNLPKRKVSKQLQRRCKTKNCMDRKLRWKFQKELSQEERPQVAMLVMPTVALDLDHTEEEDLYRLTLTQAVVEDIIVVDDITKEDRFQNPLQEVQVRVIEEEEDEQLDNISNYQNIILPFQISISFLLMDQIEFS</sequence>
<protein>
    <submittedName>
        <fullName evidence="1">Uncharacterized protein</fullName>
    </submittedName>
</protein>
<dbReference type="Proteomes" id="UP000683925">
    <property type="component" value="Unassembled WGS sequence"/>
</dbReference>
<name>A0A8S1WKI3_PAROT</name>
<comment type="caution">
    <text evidence="1">The sequence shown here is derived from an EMBL/GenBank/DDBJ whole genome shotgun (WGS) entry which is preliminary data.</text>
</comment>
<evidence type="ECO:0000313" key="2">
    <source>
        <dbReference type="Proteomes" id="UP000683925"/>
    </source>
</evidence>
<organism evidence="1 2">
    <name type="scientific">Paramecium octaurelia</name>
    <dbReference type="NCBI Taxonomy" id="43137"/>
    <lineage>
        <taxon>Eukaryota</taxon>
        <taxon>Sar</taxon>
        <taxon>Alveolata</taxon>
        <taxon>Ciliophora</taxon>
        <taxon>Intramacronucleata</taxon>
        <taxon>Oligohymenophorea</taxon>
        <taxon>Peniculida</taxon>
        <taxon>Parameciidae</taxon>
        <taxon>Paramecium</taxon>
    </lineage>
</organism>
<keyword evidence="2" id="KW-1185">Reference proteome</keyword>